<gene>
    <name evidence="2" type="ORF">ACFOUP_07425</name>
</gene>
<name>A0ABV8EJE8_9BACT</name>
<dbReference type="RefSeq" id="WP_241290780.1">
    <property type="nucleotide sequence ID" value="NZ_JAKZGR010000001.1"/>
</dbReference>
<dbReference type="InterPro" id="IPR011042">
    <property type="entry name" value="6-blade_b-propeller_TolB-like"/>
</dbReference>
<evidence type="ECO:0000313" key="2">
    <source>
        <dbReference type="EMBL" id="MFC3976202.1"/>
    </source>
</evidence>
<dbReference type="PROSITE" id="PS51662">
    <property type="entry name" value="BP_PHYTASE"/>
    <property type="match status" value="1"/>
</dbReference>
<feature type="domain" description="BPP" evidence="1">
    <location>
        <begin position="19"/>
        <end position="356"/>
    </location>
</feature>
<accession>A0ABV8EJE8</accession>
<dbReference type="SUPFAM" id="SSF50956">
    <property type="entry name" value="Thermostable phytase (3-phytase)"/>
    <property type="match status" value="1"/>
</dbReference>
<reference evidence="3" key="1">
    <citation type="journal article" date="2019" name="Int. J. Syst. Evol. Microbiol.">
        <title>The Global Catalogue of Microorganisms (GCM) 10K type strain sequencing project: providing services to taxonomists for standard genome sequencing and annotation.</title>
        <authorList>
            <consortium name="The Broad Institute Genomics Platform"/>
            <consortium name="The Broad Institute Genome Sequencing Center for Infectious Disease"/>
            <person name="Wu L."/>
            <person name="Ma J."/>
        </authorList>
    </citation>
    <scope>NUCLEOTIDE SEQUENCE [LARGE SCALE GENOMIC DNA]</scope>
    <source>
        <strain evidence="3">CECT 8551</strain>
    </source>
</reference>
<dbReference type="PROSITE" id="PS51257">
    <property type="entry name" value="PROKAR_LIPOPROTEIN"/>
    <property type="match status" value="1"/>
</dbReference>
<dbReference type="InterPro" id="IPR003431">
    <property type="entry name" value="B-propeller_Phytase"/>
</dbReference>
<dbReference type="EMBL" id="JBHSAV010000023">
    <property type="protein sequence ID" value="MFC3976202.1"/>
    <property type="molecule type" value="Genomic_DNA"/>
</dbReference>
<dbReference type="Gene3D" id="2.120.10.30">
    <property type="entry name" value="TolB, C-terminal domain"/>
    <property type="match status" value="1"/>
</dbReference>
<dbReference type="Pfam" id="PF02333">
    <property type="entry name" value="Phytase"/>
    <property type="match status" value="1"/>
</dbReference>
<dbReference type="Proteomes" id="UP001595766">
    <property type="component" value="Unassembled WGS sequence"/>
</dbReference>
<keyword evidence="3" id="KW-1185">Reference proteome</keyword>
<comment type="caution">
    <text evidence="2">The sequence shown here is derived from an EMBL/GenBank/DDBJ whole genome shotgun (WGS) entry which is preliminary data.</text>
</comment>
<evidence type="ECO:0000313" key="3">
    <source>
        <dbReference type="Proteomes" id="UP001595766"/>
    </source>
</evidence>
<organism evidence="2 3">
    <name type="scientific">Belliella kenyensis</name>
    <dbReference type="NCBI Taxonomy" id="1472724"/>
    <lineage>
        <taxon>Bacteria</taxon>
        <taxon>Pseudomonadati</taxon>
        <taxon>Bacteroidota</taxon>
        <taxon>Cytophagia</taxon>
        <taxon>Cytophagales</taxon>
        <taxon>Cyclobacteriaceae</taxon>
        <taxon>Belliella</taxon>
    </lineage>
</organism>
<protein>
    <submittedName>
        <fullName evidence="2">Phytase</fullName>
    </submittedName>
</protein>
<proteinExistence type="predicted"/>
<evidence type="ECO:0000259" key="1">
    <source>
        <dbReference type="PROSITE" id="PS51662"/>
    </source>
</evidence>
<sequence>MKFNFLFPLFICSAFGCQQANTSDHHQEIDAEVIQPVLVSDSTDMDTDDPAIWINQYDPGRSLILGTDKDKNGGLYVFDLEGKIIDSLTIKNLKRPNNVDVGYQFQLNEQIVDFAVVTERMTRALRFYSLPDMKSIDGGDGIEVFQGEDESAEHRDLMGIATYKSPSSQKQYVIVGRKSGPTDGTYLWQYEMKADEGKISLDLVRKFGNYSGKKEIEAIAVDQSLGYVYYSDEMHGIRKYYADPEKGNDELAVFGRDYFTRDHEGISIYQKSDTTGYILVSDQQANKFHVFPREGKKDSPHDHHLIKAISLATESSDGSEVTHVALSPKFPKGLFVAMSEGRVFHYYSWEDLEKMIHK</sequence>